<dbReference type="RefSeq" id="WP_007574235.1">
    <property type="nucleotide sequence ID" value="NZ_GL945017.1"/>
</dbReference>
<dbReference type="GO" id="GO:0006397">
    <property type="term" value="P:mRNA processing"/>
    <property type="evidence" value="ECO:0007669"/>
    <property type="project" value="InterPro"/>
</dbReference>
<proteinExistence type="inferred from homology"/>
<dbReference type="Pfam" id="PF21368">
    <property type="entry name" value="AI2M-like_HNH"/>
    <property type="match status" value="1"/>
</dbReference>
<dbReference type="STRING" id="688246.Premu_1499"/>
<accession>F8NBF6</accession>
<evidence type="ECO:0000313" key="3">
    <source>
        <dbReference type="EMBL" id="EGN56913.1"/>
    </source>
</evidence>
<organism evidence="3 4">
    <name type="scientific">Hallella multisaccharivorax DSM 17128</name>
    <dbReference type="NCBI Taxonomy" id="688246"/>
    <lineage>
        <taxon>Bacteria</taxon>
        <taxon>Pseudomonadati</taxon>
        <taxon>Bacteroidota</taxon>
        <taxon>Bacteroidia</taxon>
        <taxon>Bacteroidales</taxon>
        <taxon>Prevotellaceae</taxon>
        <taxon>Hallella</taxon>
    </lineage>
</organism>
<evidence type="ECO:0000313" key="4">
    <source>
        <dbReference type="Proteomes" id="UP000002772"/>
    </source>
</evidence>
<comment type="similarity">
    <text evidence="1">Belongs to the bacterial reverse transcriptase family.</text>
</comment>
<evidence type="ECO:0000259" key="2">
    <source>
        <dbReference type="PROSITE" id="PS50878"/>
    </source>
</evidence>
<dbReference type="Pfam" id="PF00078">
    <property type="entry name" value="RVT_1"/>
    <property type="match status" value="2"/>
</dbReference>
<dbReference type="InterPro" id="IPR049030">
    <property type="entry name" value="AI2M-like_HNH"/>
</dbReference>
<dbReference type="EMBL" id="GL945017">
    <property type="protein sequence ID" value="EGN56913.1"/>
    <property type="molecule type" value="Genomic_DNA"/>
</dbReference>
<dbReference type="Proteomes" id="UP000002772">
    <property type="component" value="Unassembled WGS sequence"/>
</dbReference>
<dbReference type="SUPFAM" id="SSF56672">
    <property type="entry name" value="DNA/RNA polymerases"/>
    <property type="match status" value="1"/>
</dbReference>
<gene>
    <name evidence="3" type="ORF">Premu_1499</name>
</gene>
<dbReference type="PANTHER" id="PTHR34047:SF8">
    <property type="entry name" value="PROTEIN YKFC"/>
    <property type="match status" value="1"/>
</dbReference>
<dbReference type="InterPro" id="IPR043502">
    <property type="entry name" value="DNA/RNA_pol_sf"/>
</dbReference>
<keyword evidence="4" id="KW-1185">Reference proteome</keyword>
<dbReference type="Pfam" id="PF01348">
    <property type="entry name" value="Intron_maturas2"/>
    <property type="match status" value="1"/>
</dbReference>
<dbReference type="GO" id="GO:0003964">
    <property type="term" value="F:RNA-directed DNA polymerase activity"/>
    <property type="evidence" value="ECO:0007669"/>
    <property type="project" value="UniProtKB-KW"/>
</dbReference>
<dbReference type="eggNOG" id="COG3344">
    <property type="taxonomic scope" value="Bacteria"/>
</dbReference>
<dbReference type="PANTHER" id="PTHR34047">
    <property type="entry name" value="NUCLEAR INTRON MATURASE 1, MITOCHONDRIAL-RELATED"/>
    <property type="match status" value="1"/>
</dbReference>
<dbReference type="InterPro" id="IPR024937">
    <property type="entry name" value="Domain_X"/>
</dbReference>
<keyword evidence="3" id="KW-0695">RNA-directed DNA polymerase</keyword>
<dbReference type="AlphaFoldDB" id="F8NBF6"/>
<dbReference type="PROSITE" id="PS50878">
    <property type="entry name" value="RT_POL"/>
    <property type="match status" value="1"/>
</dbReference>
<name>F8NBF6_9BACT</name>
<dbReference type="InterPro" id="IPR051083">
    <property type="entry name" value="GrpII_Intron_Splice-Mob/Def"/>
</dbReference>
<dbReference type="OrthoDB" id="9780724at2"/>
<evidence type="ECO:0000256" key="1">
    <source>
        <dbReference type="ARBA" id="ARBA00034120"/>
    </source>
</evidence>
<dbReference type="HOGENOM" id="CLU_013584_3_1_10"/>
<dbReference type="InterPro" id="IPR000477">
    <property type="entry name" value="RT_dom"/>
</dbReference>
<protein>
    <submittedName>
        <fullName evidence="3">RNA-directed DNA polymerase (Reverse transcriptase)</fullName>
    </submittedName>
</protein>
<keyword evidence="3" id="KW-0548">Nucleotidyltransferase</keyword>
<reference evidence="4" key="1">
    <citation type="journal article" date="2011" name="Stand. Genomic Sci.">
        <title>Non-contiguous finished genome sequence of the opportunistic oral pathogen Prevotella multisaccharivorax type strain (PPPA20).</title>
        <authorList>
            <person name="Pati A."/>
            <person name="Gronow S."/>
            <person name="Lu M."/>
            <person name="Lapidus A."/>
            <person name="Nolan M."/>
            <person name="Lucas S."/>
            <person name="Hammon N."/>
            <person name="Deshpande S."/>
            <person name="Cheng J.F."/>
            <person name="Tapia R."/>
            <person name="Han C."/>
            <person name="Goodwin L."/>
            <person name="Pitluck S."/>
            <person name="Liolios K."/>
            <person name="Pagani I."/>
            <person name="Mavromatis K."/>
            <person name="Mikhailova N."/>
            <person name="Huntemann M."/>
            <person name="Chen A."/>
            <person name="Palaniappan K."/>
            <person name="Land M."/>
            <person name="Hauser L."/>
            <person name="Detter J.C."/>
            <person name="Brambilla E.M."/>
            <person name="Rohde M."/>
            <person name="Goker M."/>
            <person name="Woyke T."/>
            <person name="Bristow J."/>
            <person name="Eisen J.A."/>
            <person name="Markowitz V."/>
            <person name="Hugenholtz P."/>
            <person name="Kyrpides N.C."/>
            <person name="Klenk H.P."/>
            <person name="Ivanova N."/>
        </authorList>
    </citation>
    <scope>NUCLEOTIDE SEQUENCE [LARGE SCALE GENOMIC DNA]</scope>
    <source>
        <strain evidence="4">DSM 17128</strain>
    </source>
</reference>
<feature type="domain" description="Reverse transcriptase" evidence="2">
    <location>
        <begin position="73"/>
        <end position="367"/>
    </location>
</feature>
<dbReference type="CDD" id="cd01651">
    <property type="entry name" value="RT_G2_intron"/>
    <property type="match status" value="1"/>
</dbReference>
<sequence>MSDSLRNPESVLKALSEHSSDSDYKFERLYRNLFNRKFFEVAYQIIYAKPGNMTAGTDNKTAEGFTLEQIDTLIKSLRGETYQPFPARRVYIPKKNGKKRPLGIPAFSDKLVQQVVKMILEAIHEGYFEWTSHGFRPNRSCHTALAQIQKQFSGAKWFIEGDIKGFFDNIDHDVLIAILRKRIADERFLRLIRKFLNAGYAEDWVFHNTYSGTPQGGIISPILANIYLDQFDKYMAEYADKFTKGDGRKRNNKYYCLNTWMCNLKKKINSAEDRNERAEMIREYQSMRKQKLSMSPTEPMDENYRRLQYVRYADDFLVGVIGSKADCEKMKADIAKFMSDKMHLELSDEKTLITNAQDKAKFLGYEISVRKSNSVKRNKNGIRSRVFNGSVVLTVNIETARKKLSVLEALKIEKIRGKDVWRSKSRGKLIALEPDKILAQYNSEIRGFYNYFSIAYNTSSVCSTFGYIMEWSLYKTLGQKLNLSSMQVKKKFRKDKDFVIPYKDKKGKEKFRMLYNGGFKRRNADINHKVDILPHRISIPFPSIPERLRSGVCELCGKEHVDGLIVHEVRNLNHLKGDKESEKIMMAIHRKTLVVCPECFSLIQQGLK</sequence>
<keyword evidence="3" id="KW-0808">Transferase</keyword>